<dbReference type="CDD" id="cd03791">
    <property type="entry name" value="GT5_Glycogen_synthase_DULL1-like"/>
    <property type="match status" value="1"/>
</dbReference>
<keyword evidence="15" id="KW-1185">Reference proteome</keyword>
<reference evidence="14 15" key="1">
    <citation type="journal article" date="2013" name="BMC Genomics">
        <title>The miniature genome of a carnivorous plant Genlisea aurea contains a low number of genes and short non-coding sequences.</title>
        <authorList>
            <person name="Leushkin E.V."/>
            <person name="Sutormin R.A."/>
            <person name="Nabieva E.R."/>
            <person name="Penin A.A."/>
            <person name="Kondrashov A.S."/>
            <person name="Logacheva M.D."/>
        </authorList>
    </citation>
    <scope>NUCLEOTIDE SEQUENCE [LARGE SCALE GENOMIC DNA]</scope>
</reference>
<accession>S8DHQ8</accession>
<keyword evidence="7" id="KW-0808">Transferase</keyword>
<dbReference type="SUPFAM" id="SSF53756">
    <property type="entry name" value="UDP-Glycosyltransferase/glycogen phosphorylase"/>
    <property type="match status" value="1"/>
</dbReference>
<evidence type="ECO:0000256" key="9">
    <source>
        <dbReference type="ARBA" id="ARBA00022946"/>
    </source>
</evidence>
<dbReference type="NCBIfam" id="TIGR02095">
    <property type="entry name" value="glgA"/>
    <property type="match status" value="1"/>
</dbReference>
<evidence type="ECO:0000313" key="15">
    <source>
        <dbReference type="Proteomes" id="UP000015453"/>
    </source>
</evidence>
<dbReference type="Pfam" id="PF08323">
    <property type="entry name" value="Glyco_transf_5"/>
    <property type="match status" value="1"/>
</dbReference>
<dbReference type="GO" id="GO:0032259">
    <property type="term" value="P:methylation"/>
    <property type="evidence" value="ECO:0007669"/>
    <property type="project" value="InterPro"/>
</dbReference>
<name>S8DHQ8_9LAMI</name>
<sequence>VYNIVFVTTEASPYSKTGGLGDVCGSLPIVLAGRGHRVMVVSPRYLNGDSSKQAYANAVEMEEQSRIYCFGGEHEIRYYHEFRAGVDWVFVDHVFYHRPGTPYRGVNGLFQDNQLRFALLCYAASEAPLVLRLGGNSNSVYGEKTIFVANDWHSGLVPVLLAAKYRPRGVYTEARCVFVIHNMAYQGMEFATAYKNLGLPNEWHLTIESMHPKWARSNHSDEPFNFLKSAIAVADRIVTVSQIYSREITTPKGGYGLHKLLKSRNGVLTGITNGIDDNEWNPSTDKFIASTYSIDNLSGKIDCKIALQKELGFPVRPDLPLIGFVGRLDYQKGIDILLSTIPDIMKEEGVQLVMMGSGDAEYEKRMQRIESSYPDKYRGRFGFEESVYHRIIAGCDILAMPSRFEPCGLVQLHAMRYGTVPVVHSTGGLRETVSTFDPESNGEGTGWVFSPLNKDTLIDALRTAVHTYETNKPSWEGLMKRGMERKSSWDEAADRYERVFELAFGNPPY</sequence>
<dbReference type="InterPro" id="IPR002052">
    <property type="entry name" value="DNA_methylase_N6_adenine_CS"/>
</dbReference>
<evidence type="ECO:0000256" key="5">
    <source>
        <dbReference type="ARBA" id="ARBA00022640"/>
    </source>
</evidence>
<keyword evidence="4 11" id="KW-0150">Chloroplast</keyword>
<evidence type="ECO:0000256" key="11">
    <source>
        <dbReference type="RuleBase" id="RU361232"/>
    </source>
</evidence>
<feature type="non-terminal residue" evidence="14">
    <location>
        <position position="509"/>
    </location>
</feature>
<dbReference type="GO" id="GO:0009501">
    <property type="term" value="C:amyloplast"/>
    <property type="evidence" value="ECO:0007669"/>
    <property type="project" value="UniProtKB-SubCell"/>
</dbReference>
<feature type="domain" description="Starch synthase catalytic" evidence="13">
    <location>
        <begin position="3"/>
        <end position="262"/>
    </location>
</feature>
<keyword evidence="6 11" id="KW-0328">Glycosyltransferase</keyword>
<dbReference type="GO" id="GO:0009011">
    <property type="term" value="F:alpha-1,4-glucan glucosyltransferase (ADP-glucose donor) activity"/>
    <property type="evidence" value="ECO:0007669"/>
    <property type="project" value="UniProtKB-EC"/>
</dbReference>
<dbReference type="Proteomes" id="UP000015453">
    <property type="component" value="Unassembled WGS sequence"/>
</dbReference>
<dbReference type="GO" id="GO:0010021">
    <property type="term" value="P:amylopectin biosynthetic process"/>
    <property type="evidence" value="ECO:0007669"/>
    <property type="project" value="UniProtKB-ARBA"/>
</dbReference>
<comment type="pathway">
    <text evidence="2 11">Glycan biosynthesis; starch biosynthesis.</text>
</comment>
<dbReference type="InterPro" id="IPR013534">
    <property type="entry name" value="Starch_synth_cat_dom"/>
</dbReference>
<keyword evidence="5" id="KW-0934">Plastid</keyword>
<comment type="caution">
    <text evidence="14">The sequence shown here is derived from an EMBL/GenBank/DDBJ whole genome shotgun (WGS) entry which is preliminary data.</text>
</comment>
<feature type="non-terminal residue" evidence="14">
    <location>
        <position position="1"/>
    </location>
</feature>
<dbReference type="GO" id="GO:0009507">
    <property type="term" value="C:chloroplast"/>
    <property type="evidence" value="ECO:0007669"/>
    <property type="project" value="UniProtKB-SubCell"/>
</dbReference>
<comment type="catalytic activity">
    <reaction evidence="1">
        <text>[(1-&gt;4)-alpha-D-glucosyl](n) + ADP-alpha-D-glucose = [(1-&gt;4)-alpha-D-glucosyl](n+1) + ADP + H(+)</text>
        <dbReference type="Rhea" id="RHEA:18189"/>
        <dbReference type="Rhea" id="RHEA-COMP:9584"/>
        <dbReference type="Rhea" id="RHEA-COMP:9587"/>
        <dbReference type="ChEBI" id="CHEBI:15378"/>
        <dbReference type="ChEBI" id="CHEBI:15444"/>
        <dbReference type="ChEBI" id="CHEBI:57498"/>
        <dbReference type="ChEBI" id="CHEBI:456216"/>
        <dbReference type="EC" id="2.4.1.21"/>
    </reaction>
</comment>
<dbReference type="GO" id="GO:0004373">
    <property type="term" value="F:alpha-1,4-glucan glucosyltransferase (UDP-glucose donor) activity"/>
    <property type="evidence" value="ECO:0007669"/>
    <property type="project" value="InterPro"/>
</dbReference>
<dbReference type="EMBL" id="AUSU01008837">
    <property type="protein sequence ID" value="EPS58867.1"/>
    <property type="molecule type" value="Genomic_DNA"/>
</dbReference>
<evidence type="ECO:0000256" key="7">
    <source>
        <dbReference type="ARBA" id="ARBA00022679"/>
    </source>
</evidence>
<dbReference type="OrthoDB" id="512920at2759"/>
<dbReference type="FunFam" id="3.40.50.2000:FF:000048">
    <property type="entry name" value="Starch synthase, chloroplastic/amyloplastic"/>
    <property type="match status" value="1"/>
</dbReference>
<comment type="similarity">
    <text evidence="3 11">Belongs to the glycosyltransferase 1 family. Bacterial/plant glycogen synthase subfamily.</text>
</comment>
<protein>
    <recommendedName>
        <fullName evidence="11">Starch synthase, chloroplastic/amyloplastic</fullName>
        <ecNumber evidence="11">2.4.1.-</ecNumber>
    </recommendedName>
</protein>
<dbReference type="Pfam" id="PF00534">
    <property type="entry name" value="Glycos_transf_1"/>
    <property type="match status" value="1"/>
</dbReference>
<evidence type="ECO:0000313" key="14">
    <source>
        <dbReference type="EMBL" id="EPS58867.1"/>
    </source>
</evidence>
<evidence type="ECO:0000259" key="12">
    <source>
        <dbReference type="Pfam" id="PF00534"/>
    </source>
</evidence>
<evidence type="ECO:0000256" key="10">
    <source>
        <dbReference type="ARBA" id="ARBA00023234"/>
    </source>
</evidence>
<dbReference type="GO" id="GO:0019252">
    <property type="term" value="P:starch biosynthetic process"/>
    <property type="evidence" value="ECO:0007669"/>
    <property type="project" value="UniProtKB-UniRule"/>
</dbReference>
<dbReference type="InterPro" id="IPR011835">
    <property type="entry name" value="GS/SS"/>
</dbReference>
<evidence type="ECO:0000259" key="13">
    <source>
        <dbReference type="Pfam" id="PF08323"/>
    </source>
</evidence>
<evidence type="ECO:0000256" key="2">
    <source>
        <dbReference type="ARBA" id="ARBA00004727"/>
    </source>
</evidence>
<feature type="domain" description="Glycosyl transferase family 1" evidence="12">
    <location>
        <begin position="317"/>
        <end position="470"/>
    </location>
</feature>
<proteinExistence type="inferred from homology"/>
<organism evidence="14 15">
    <name type="scientific">Genlisea aurea</name>
    <dbReference type="NCBI Taxonomy" id="192259"/>
    <lineage>
        <taxon>Eukaryota</taxon>
        <taxon>Viridiplantae</taxon>
        <taxon>Streptophyta</taxon>
        <taxon>Embryophyta</taxon>
        <taxon>Tracheophyta</taxon>
        <taxon>Spermatophyta</taxon>
        <taxon>Magnoliopsida</taxon>
        <taxon>eudicotyledons</taxon>
        <taxon>Gunneridae</taxon>
        <taxon>Pentapetalae</taxon>
        <taxon>asterids</taxon>
        <taxon>lamiids</taxon>
        <taxon>Lamiales</taxon>
        <taxon>Lentibulariaceae</taxon>
        <taxon>Genlisea</taxon>
    </lineage>
</organism>
<dbReference type="Gene3D" id="3.40.50.2000">
    <property type="entry name" value="Glycogen Phosphorylase B"/>
    <property type="match status" value="2"/>
</dbReference>
<dbReference type="GO" id="GO:0008168">
    <property type="term" value="F:methyltransferase activity"/>
    <property type="evidence" value="ECO:0007669"/>
    <property type="project" value="InterPro"/>
</dbReference>
<dbReference type="PANTHER" id="PTHR45825:SF11">
    <property type="entry name" value="ALPHA AMYLASE DOMAIN-CONTAINING PROTEIN"/>
    <property type="match status" value="1"/>
</dbReference>
<dbReference type="HAMAP" id="MF_00484">
    <property type="entry name" value="Glycogen_synth"/>
    <property type="match status" value="1"/>
</dbReference>
<evidence type="ECO:0000256" key="3">
    <source>
        <dbReference type="ARBA" id="ARBA00010281"/>
    </source>
</evidence>
<dbReference type="PANTHER" id="PTHR45825">
    <property type="entry name" value="GRANULE-BOUND STARCH SYNTHASE 1, CHLOROPLASTIC/AMYLOPLASTIC"/>
    <property type="match status" value="1"/>
</dbReference>
<comment type="subcellular location">
    <subcellularLocation>
        <location evidence="11">Plastid</location>
        <location evidence="11">Chloroplast</location>
    </subcellularLocation>
    <subcellularLocation>
        <location evidence="11">Plastid</location>
        <location evidence="11">Amyloplast</location>
    </subcellularLocation>
</comment>
<dbReference type="EC" id="2.4.1.-" evidence="11"/>
<dbReference type="GO" id="GO:0003676">
    <property type="term" value="F:nucleic acid binding"/>
    <property type="evidence" value="ECO:0007669"/>
    <property type="project" value="InterPro"/>
</dbReference>
<gene>
    <name evidence="14" type="ORF">M569_15944</name>
</gene>
<keyword evidence="9" id="KW-0809">Transit peptide</keyword>
<evidence type="ECO:0000256" key="6">
    <source>
        <dbReference type="ARBA" id="ARBA00022676"/>
    </source>
</evidence>
<dbReference type="UniPathway" id="UPA00152"/>
<evidence type="ECO:0000256" key="1">
    <source>
        <dbReference type="ARBA" id="ARBA00001478"/>
    </source>
</evidence>
<dbReference type="InterPro" id="IPR001296">
    <property type="entry name" value="Glyco_trans_1"/>
</dbReference>
<dbReference type="PROSITE" id="PS00092">
    <property type="entry name" value="N6_MTASE"/>
    <property type="match status" value="1"/>
</dbReference>
<dbReference type="AlphaFoldDB" id="S8DHQ8"/>
<evidence type="ECO:0000256" key="8">
    <source>
        <dbReference type="ARBA" id="ARBA00022922"/>
    </source>
</evidence>
<keyword evidence="10 11" id="KW-0035">Amyloplast</keyword>
<evidence type="ECO:0000256" key="4">
    <source>
        <dbReference type="ARBA" id="ARBA00022528"/>
    </source>
</evidence>
<keyword evidence="8 11" id="KW-0750">Starch biosynthesis</keyword>